<dbReference type="PROSITE" id="PS50048">
    <property type="entry name" value="ZN2_CY6_FUNGAL_2"/>
    <property type="match status" value="1"/>
</dbReference>
<evidence type="ECO:0000256" key="5">
    <source>
        <dbReference type="ARBA" id="ARBA00023163"/>
    </source>
</evidence>
<dbReference type="OrthoDB" id="5121955at2759"/>
<dbReference type="GO" id="GO:0008270">
    <property type="term" value="F:zinc ion binding"/>
    <property type="evidence" value="ECO:0007669"/>
    <property type="project" value="InterPro"/>
</dbReference>
<evidence type="ECO:0000256" key="1">
    <source>
        <dbReference type="ARBA" id="ARBA00022723"/>
    </source>
</evidence>
<dbReference type="InterPro" id="IPR007219">
    <property type="entry name" value="XnlR_reg_dom"/>
</dbReference>
<dbReference type="GO" id="GO:0006351">
    <property type="term" value="P:DNA-templated transcription"/>
    <property type="evidence" value="ECO:0007669"/>
    <property type="project" value="InterPro"/>
</dbReference>
<feature type="domain" description="Zn(2)-C6 fungal-type" evidence="8">
    <location>
        <begin position="18"/>
        <end position="49"/>
    </location>
</feature>
<dbReference type="InterPro" id="IPR001138">
    <property type="entry name" value="Zn2Cys6_DnaBD"/>
</dbReference>
<dbReference type="SMART" id="SM00906">
    <property type="entry name" value="Fungal_trans"/>
    <property type="match status" value="1"/>
</dbReference>
<comment type="caution">
    <text evidence="9">The sequence shown here is derived from an EMBL/GenBank/DDBJ whole genome shotgun (WGS) entry which is preliminary data.</text>
</comment>
<dbReference type="PANTHER" id="PTHR47171:SF1">
    <property type="entry name" value="ZN(II)2CYS6 TRANSCRIPTION FACTOR (EUROFUNG)"/>
    <property type="match status" value="1"/>
</dbReference>
<dbReference type="Proteomes" id="UP000249363">
    <property type="component" value="Unassembled WGS sequence"/>
</dbReference>
<proteinExistence type="predicted"/>
<dbReference type="EMBL" id="MIKG01000011">
    <property type="protein sequence ID" value="RAO70293.1"/>
    <property type="molecule type" value="Genomic_DNA"/>
</dbReference>
<feature type="compositionally biased region" description="Low complexity" evidence="7">
    <location>
        <begin position="651"/>
        <end position="661"/>
    </location>
</feature>
<evidence type="ECO:0000313" key="10">
    <source>
        <dbReference type="Proteomes" id="UP000249363"/>
    </source>
</evidence>
<dbReference type="SMART" id="SM00066">
    <property type="entry name" value="GAL4"/>
    <property type="match status" value="1"/>
</dbReference>
<dbReference type="Pfam" id="PF00172">
    <property type="entry name" value="Zn_clus"/>
    <property type="match status" value="1"/>
</dbReference>
<sequence length="752" mass="85504">MSSKPQTQRTSRTRAKRACITCNARRVKCNVVEKQPCDNCRAAGSHCEIGVSRRGKYPRYIVSPHPNVVHATPQLAESVKSTANPPRDGSRIKRDILSPDTSAHVNSTTFEPPRPQVKSELDQIIFFGESSPLTCVVEEGNKPLEAGGSITQSNKIRWQYPIPEDVCRRSASFSLFASRKARKIEQLTREGAFDFPEPAVCEMLLRAYFEWFHPCFPIVDRVDISKSCNDKTISPLLLQSMLFIGASLCSDEALQASGFRDRYETKFHFYDRGKEIFDADCETDSLSKLQAVFLLSFWRSTPGHEKDTRYWLGAAISLAQTGGLHMLAKLSLLKPKEKSVRKRIFWSLYIRDQQVAAAYGLPPRIRDEDCDIPILDETDFDESGFVGNRAIFGTQRPEHISYIIQMARAARLLREVVSASYLPGRLRYDPKDREKLKARLVQFESELPPELKLSQALENGTMYFAGIVNITYNYLYILLYRPSYLDPSDEKKQKEGRLALQAACQCTRILEDMLSHNLIEHGMLHLITNIFAALCIHTVQFSRSEGTERKLAEHRAKLCLLGLKELQKSWDLNYWVLEIFFHCLDENTAEYLKISEEKNNSNKTAIIAHTTLNTDHMNIDSTASTTAGITNSSRQLQLRSSHLYPDSIKPASAVASVESSPQPQPPAVQPAQQQEPQQQQQNQHQRTEEVLDEDQPQNWSEMTPLSLPSNEVDIDLTEPYLFDEEFARNFGSCTPRLDALNSTNLDFLYRYL</sequence>
<evidence type="ECO:0000256" key="6">
    <source>
        <dbReference type="ARBA" id="ARBA00023242"/>
    </source>
</evidence>
<keyword evidence="4" id="KW-0238">DNA-binding</keyword>
<keyword evidence="10" id="KW-1185">Reference proteome</keyword>
<feature type="compositionally biased region" description="Low complexity" evidence="7">
    <location>
        <begin position="669"/>
        <end position="681"/>
    </location>
</feature>
<feature type="compositionally biased region" description="Polar residues" evidence="7">
    <location>
        <begin position="696"/>
        <end position="707"/>
    </location>
</feature>
<dbReference type="CDD" id="cd12148">
    <property type="entry name" value="fungal_TF_MHR"/>
    <property type="match status" value="1"/>
</dbReference>
<dbReference type="GO" id="GO:0003677">
    <property type="term" value="F:DNA binding"/>
    <property type="evidence" value="ECO:0007669"/>
    <property type="project" value="UniProtKB-KW"/>
</dbReference>
<dbReference type="AlphaFoldDB" id="A0A364L3A8"/>
<dbReference type="PANTHER" id="PTHR47171">
    <property type="entry name" value="FARA-RELATED"/>
    <property type="match status" value="1"/>
</dbReference>
<evidence type="ECO:0000256" key="3">
    <source>
        <dbReference type="ARBA" id="ARBA00023015"/>
    </source>
</evidence>
<organism evidence="9 10">
    <name type="scientific">Talaromyces amestolkiae</name>
    <dbReference type="NCBI Taxonomy" id="1196081"/>
    <lineage>
        <taxon>Eukaryota</taxon>
        <taxon>Fungi</taxon>
        <taxon>Dikarya</taxon>
        <taxon>Ascomycota</taxon>
        <taxon>Pezizomycotina</taxon>
        <taxon>Eurotiomycetes</taxon>
        <taxon>Eurotiomycetidae</taxon>
        <taxon>Eurotiales</taxon>
        <taxon>Trichocomaceae</taxon>
        <taxon>Talaromyces</taxon>
        <taxon>Talaromyces sect. Talaromyces</taxon>
    </lineage>
</organism>
<keyword evidence="2" id="KW-0862">Zinc</keyword>
<dbReference type="Gene3D" id="4.10.240.10">
    <property type="entry name" value="Zn(2)-C6 fungal-type DNA-binding domain"/>
    <property type="match status" value="1"/>
</dbReference>
<accession>A0A364L3A8</accession>
<evidence type="ECO:0000256" key="4">
    <source>
        <dbReference type="ARBA" id="ARBA00023125"/>
    </source>
</evidence>
<keyword evidence="6" id="KW-0539">Nucleus</keyword>
<gene>
    <name evidence="9" type="ORF">BHQ10_006305</name>
</gene>
<keyword evidence="5" id="KW-0804">Transcription</keyword>
<feature type="region of interest" description="Disordered" evidence="7">
    <location>
        <begin position="650"/>
        <end position="707"/>
    </location>
</feature>
<dbReference type="RefSeq" id="XP_040734809.1">
    <property type="nucleotide sequence ID" value="XM_040878877.1"/>
</dbReference>
<dbReference type="STRING" id="1196081.A0A364L3A8"/>
<name>A0A364L3A8_TALAM</name>
<dbReference type="SUPFAM" id="SSF57701">
    <property type="entry name" value="Zn2/Cys6 DNA-binding domain"/>
    <property type="match status" value="1"/>
</dbReference>
<reference evidence="9 10" key="1">
    <citation type="journal article" date="2017" name="Biotechnol. Biofuels">
        <title>Differential beta-glucosidase expression as a function of carbon source availability in Talaromyces amestolkiae: a genomic and proteomic approach.</title>
        <authorList>
            <person name="de Eugenio L.I."/>
            <person name="Mendez-Liter J.A."/>
            <person name="Nieto-Dominguez M."/>
            <person name="Alonso L."/>
            <person name="Gil-Munoz J."/>
            <person name="Barriuso J."/>
            <person name="Prieto A."/>
            <person name="Martinez M.J."/>
        </authorList>
    </citation>
    <scope>NUCLEOTIDE SEQUENCE [LARGE SCALE GENOMIC DNA]</scope>
    <source>
        <strain evidence="9 10">CIB</strain>
    </source>
</reference>
<evidence type="ECO:0000259" key="8">
    <source>
        <dbReference type="PROSITE" id="PS50048"/>
    </source>
</evidence>
<keyword evidence="1" id="KW-0479">Metal-binding</keyword>
<dbReference type="Pfam" id="PF04082">
    <property type="entry name" value="Fungal_trans"/>
    <property type="match status" value="1"/>
</dbReference>
<protein>
    <recommendedName>
        <fullName evidence="8">Zn(2)-C6 fungal-type domain-containing protein</fullName>
    </recommendedName>
</protein>
<dbReference type="GeneID" id="63795521"/>
<evidence type="ECO:0000256" key="2">
    <source>
        <dbReference type="ARBA" id="ARBA00022833"/>
    </source>
</evidence>
<evidence type="ECO:0000313" key="9">
    <source>
        <dbReference type="EMBL" id="RAO70293.1"/>
    </source>
</evidence>
<dbReference type="GO" id="GO:0000981">
    <property type="term" value="F:DNA-binding transcription factor activity, RNA polymerase II-specific"/>
    <property type="evidence" value="ECO:0007669"/>
    <property type="project" value="InterPro"/>
</dbReference>
<dbReference type="CDD" id="cd00067">
    <property type="entry name" value="GAL4"/>
    <property type="match status" value="1"/>
</dbReference>
<keyword evidence="3" id="KW-0805">Transcription regulation</keyword>
<evidence type="ECO:0000256" key="7">
    <source>
        <dbReference type="SAM" id="MobiDB-lite"/>
    </source>
</evidence>
<dbReference type="InterPro" id="IPR036864">
    <property type="entry name" value="Zn2-C6_fun-type_DNA-bd_sf"/>
</dbReference>
<dbReference type="InterPro" id="IPR052073">
    <property type="entry name" value="Amide_Lactam_Regulators"/>
</dbReference>